<feature type="region of interest" description="Disordered" evidence="1">
    <location>
        <begin position="942"/>
        <end position="982"/>
    </location>
</feature>
<feature type="compositionally biased region" description="Basic and acidic residues" evidence="1">
    <location>
        <begin position="179"/>
        <end position="194"/>
    </location>
</feature>
<accession>A0AAX4JA78</accession>
<feature type="compositionally biased region" description="Acidic residues" evidence="1">
    <location>
        <begin position="12"/>
        <end position="21"/>
    </location>
</feature>
<dbReference type="AlphaFoldDB" id="A0AAX4JA78"/>
<feature type="compositionally biased region" description="Basic and acidic residues" evidence="1">
    <location>
        <begin position="106"/>
        <end position="122"/>
    </location>
</feature>
<name>A0AAX4JA78_9MICR</name>
<dbReference type="RefSeq" id="XP_065329000.1">
    <property type="nucleotide sequence ID" value="XM_065472928.1"/>
</dbReference>
<organism evidence="2 3">
    <name type="scientific">Vairimorpha necatrix</name>
    <dbReference type="NCBI Taxonomy" id="6039"/>
    <lineage>
        <taxon>Eukaryota</taxon>
        <taxon>Fungi</taxon>
        <taxon>Fungi incertae sedis</taxon>
        <taxon>Microsporidia</taxon>
        <taxon>Nosematidae</taxon>
        <taxon>Vairimorpha</taxon>
    </lineage>
</organism>
<feature type="region of interest" description="Disordered" evidence="1">
    <location>
        <begin position="408"/>
        <end position="427"/>
    </location>
</feature>
<feature type="compositionally biased region" description="Basic and acidic residues" evidence="1">
    <location>
        <begin position="157"/>
        <end position="166"/>
    </location>
</feature>
<dbReference type="Proteomes" id="UP001334084">
    <property type="component" value="Chromosome 3"/>
</dbReference>
<evidence type="ECO:0000313" key="3">
    <source>
        <dbReference type="Proteomes" id="UP001334084"/>
    </source>
</evidence>
<sequence length="1031" mass="120005">MQNKSDQTFWSNDEESDEDFESIINSKKVEKTNESQNDSKILTSEKLDFLWSDDEDNNFPVNEKIPKTAIFSTGKEKISEEKEDYVNQENLEQNDKTNEEDENSTEEEKKEQINEEHFENIGKAKKYNNWQEEEQQINENNNWPKNEENENIVTEGNKNENLDRSEQNNVNEEEQINENSHEEEKSGNINREEINYWLEDEEQDSFYKPNKNDSTTLSDKPESTAEEKIFYSPEPKKNDMTSVNDQSDDLKEKKDFPSPQPENYEISQNCIPDKLDEANNVQDNVEEFIDTHNSTEPVNVGQEEVKNLSKDLESLNLSSPLKITDVELESSSNNVCTESLFFDDNEAEDESSFFSTINKTSNNLIEEETEVEYEGSINKSEEIISEADISKKKEIILEETKYEEKVLANESHAASNESDLPNEKSKGLISGDSKKFKLQTKRPLVCLFGNKVLTYYESIQPRYNTEGIKKDQSVNILTTFNLEKPSVMNDKVLTKSFTSPSLNMILSILNLKDIHQDNVADIIGAKSVKYTSKSYQETESMSNINTALNISTYNTNHAVDYCLNNKMWTLALILSKMDSEVMKNIYKEIIDEDMTSLFLNDNFVLKRHWKEYFKHFAYNSSKNLDNFIREVFKYNFEDGILVLVSLHLCKVLDIKDYLEYFSHKHDLCSILLFIHTKYNKIGNIDLLLYEYVCDIKDRDLETSREFYKRHKKEFRKELQNILDENFKLNWNFGIKEIVNFGISKILDVSEDEQTKIKQNENKCNKVDKEEEEQLDNNKKYNLNKKIYTKKTDNKKIYNKEELDSKKIYNKNEIYNVNRGEDIQQDNINNDNNKYVNINNGNTNSGNRDLYADQKHSKSFADFFEDDKNDKEMTSEDDTALFLSKYNLDEDKVGIKKEDKVVSSEPEEKSSFLSMFNIFKKKSYKIELKAADDIKYDPVTKKWVSGGNTPPKKEEIKGASIPKLNLPNKPSPTFTKNNPDLKDSVDLKNNVDLKKNNPDLKKNNVDLKKMSLYAGKKKTTSVGFNTFKKESN</sequence>
<dbReference type="KEGG" id="vnx:VNE69_03076"/>
<feature type="compositionally biased region" description="Polar residues" evidence="1">
    <location>
        <begin position="1"/>
        <end position="10"/>
    </location>
</feature>
<feature type="region of interest" description="Disordered" evidence="1">
    <location>
        <begin position="1"/>
        <end position="37"/>
    </location>
</feature>
<proteinExistence type="predicted"/>
<keyword evidence="3" id="KW-1185">Reference proteome</keyword>
<evidence type="ECO:0000256" key="1">
    <source>
        <dbReference type="SAM" id="MobiDB-lite"/>
    </source>
</evidence>
<protein>
    <submittedName>
        <fullName evidence="2">COPII coat assembly protein SEC16</fullName>
    </submittedName>
</protein>
<feature type="compositionally biased region" description="Basic and acidic residues" evidence="1">
    <location>
        <begin position="219"/>
        <end position="239"/>
    </location>
</feature>
<gene>
    <name evidence="2" type="ORF">VNE69_03076</name>
</gene>
<dbReference type="GeneID" id="90540672"/>
<evidence type="ECO:0000313" key="2">
    <source>
        <dbReference type="EMBL" id="WUR02855.1"/>
    </source>
</evidence>
<feature type="region of interest" description="Disordered" evidence="1">
    <location>
        <begin position="70"/>
        <end position="265"/>
    </location>
</feature>
<reference evidence="2" key="1">
    <citation type="journal article" date="2024" name="BMC Genomics">
        <title>Functional annotation of a divergent genome using sequence and structure-based similarity.</title>
        <authorList>
            <person name="Svedberg D."/>
            <person name="Winiger R.R."/>
            <person name="Berg A."/>
            <person name="Sharma H."/>
            <person name="Tellgren-Roth C."/>
            <person name="Debrunner-Vossbrinck B.A."/>
            <person name="Vossbrinck C.R."/>
            <person name="Barandun J."/>
        </authorList>
    </citation>
    <scope>NUCLEOTIDE SEQUENCE</scope>
    <source>
        <strain evidence="2">Illinois isolate</strain>
    </source>
</reference>
<dbReference type="EMBL" id="CP142728">
    <property type="protein sequence ID" value="WUR02855.1"/>
    <property type="molecule type" value="Genomic_DNA"/>
</dbReference>